<organism evidence="2">
    <name type="scientific">Anguilla anguilla</name>
    <name type="common">European freshwater eel</name>
    <name type="synonym">Muraena anguilla</name>
    <dbReference type="NCBI Taxonomy" id="7936"/>
    <lineage>
        <taxon>Eukaryota</taxon>
        <taxon>Metazoa</taxon>
        <taxon>Chordata</taxon>
        <taxon>Craniata</taxon>
        <taxon>Vertebrata</taxon>
        <taxon>Euteleostomi</taxon>
        <taxon>Actinopterygii</taxon>
        <taxon>Neopterygii</taxon>
        <taxon>Teleostei</taxon>
        <taxon>Anguilliformes</taxon>
        <taxon>Anguillidae</taxon>
        <taxon>Anguilla</taxon>
    </lineage>
</organism>
<keyword evidence="1" id="KW-0812">Transmembrane</keyword>
<feature type="transmembrane region" description="Helical" evidence="1">
    <location>
        <begin position="14"/>
        <end position="33"/>
    </location>
</feature>
<dbReference type="AlphaFoldDB" id="A0A0E9WW32"/>
<reference evidence="2" key="2">
    <citation type="journal article" date="2015" name="Fish Shellfish Immunol.">
        <title>Early steps in the European eel (Anguilla anguilla)-Vibrio vulnificus interaction in the gills: Role of the RtxA13 toxin.</title>
        <authorList>
            <person name="Callol A."/>
            <person name="Pajuelo D."/>
            <person name="Ebbesson L."/>
            <person name="Teles M."/>
            <person name="MacKenzie S."/>
            <person name="Amaro C."/>
        </authorList>
    </citation>
    <scope>NUCLEOTIDE SEQUENCE</scope>
</reference>
<keyword evidence="1" id="KW-1133">Transmembrane helix</keyword>
<name>A0A0E9WW32_ANGAN</name>
<dbReference type="EMBL" id="GBXM01014889">
    <property type="protein sequence ID" value="JAH93688.1"/>
    <property type="molecule type" value="Transcribed_RNA"/>
</dbReference>
<feature type="transmembrane region" description="Helical" evidence="1">
    <location>
        <begin position="62"/>
        <end position="82"/>
    </location>
</feature>
<evidence type="ECO:0000256" key="1">
    <source>
        <dbReference type="SAM" id="Phobius"/>
    </source>
</evidence>
<proteinExistence type="predicted"/>
<reference evidence="2" key="1">
    <citation type="submission" date="2014-11" db="EMBL/GenBank/DDBJ databases">
        <authorList>
            <person name="Amaro Gonzalez C."/>
        </authorList>
    </citation>
    <scope>NUCLEOTIDE SEQUENCE</scope>
</reference>
<accession>A0A0E9WW32</accession>
<sequence>MYYSGHVCVLFLKYSFKVNILLAVFEFILFFFWKQLKRANRLLDEGVLLFLLSEFCCHMLRLLLKLFWLCFGHILYFCHMIFMKCWQLCFHGPVSVPFSTCNY</sequence>
<protein>
    <submittedName>
        <fullName evidence="2">Uncharacterized protein</fullName>
    </submittedName>
</protein>
<keyword evidence="1" id="KW-0472">Membrane</keyword>
<evidence type="ECO:0000313" key="2">
    <source>
        <dbReference type="EMBL" id="JAH93688.1"/>
    </source>
</evidence>